<dbReference type="AlphaFoldDB" id="A0A9Q0X970"/>
<dbReference type="SMART" id="SM00183">
    <property type="entry name" value="NAT_PEP"/>
    <property type="match status" value="1"/>
</dbReference>
<reference evidence="13" key="1">
    <citation type="journal article" date="2023" name="DNA Res.">
        <title>Chromosome-level genome assembly of Phrynocephalus forsythii using third-generation DNA sequencing and Hi-C analysis.</title>
        <authorList>
            <person name="Qi Y."/>
            <person name="Zhao W."/>
            <person name="Zhao Y."/>
            <person name="Niu C."/>
            <person name="Cao S."/>
            <person name="Zhang Y."/>
        </authorList>
    </citation>
    <scope>NUCLEOTIDE SEQUENCE</scope>
    <source>
        <tissue evidence="13">Muscle</tissue>
    </source>
</reference>
<evidence type="ECO:0000256" key="11">
    <source>
        <dbReference type="SAM" id="MobiDB-lite"/>
    </source>
</evidence>
<dbReference type="GO" id="GO:0051427">
    <property type="term" value="F:hormone receptor binding"/>
    <property type="evidence" value="ECO:0007669"/>
    <property type="project" value="TreeGrafter"/>
</dbReference>
<keyword evidence="8" id="KW-0382">Hypotensive agent</keyword>
<gene>
    <name evidence="13" type="ORF">JRQ81_010038</name>
</gene>
<dbReference type="InterPro" id="IPR002407">
    <property type="entry name" value="Natriuretic_peptide_atrial"/>
</dbReference>
<dbReference type="Proteomes" id="UP001142489">
    <property type="component" value="Unassembled WGS sequence"/>
</dbReference>
<evidence type="ECO:0000256" key="10">
    <source>
        <dbReference type="RuleBase" id="RU003686"/>
    </source>
</evidence>
<name>A0A9Q0X970_9SAUR</name>
<evidence type="ECO:0000256" key="3">
    <source>
        <dbReference type="ARBA" id="ARBA00020078"/>
    </source>
</evidence>
<dbReference type="PANTHER" id="PTHR14066">
    <property type="entry name" value="ATRIAL NATRIURETIC FACTOR PRECURSOR"/>
    <property type="match status" value="1"/>
</dbReference>
<dbReference type="PANTHER" id="PTHR14066:SF2">
    <property type="entry name" value="NATRIURETIC PEPTIDES A"/>
    <property type="match status" value="1"/>
</dbReference>
<dbReference type="InterPro" id="IPR000663">
    <property type="entry name" value="Natr_peptide"/>
</dbReference>
<keyword evidence="9" id="KW-1015">Disulfide bond</keyword>
<dbReference type="GO" id="GO:0097746">
    <property type="term" value="P:blood vessel diameter maintenance"/>
    <property type="evidence" value="ECO:0007669"/>
    <property type="project" value="UniProtKB-KW"/>
</dbReference>
<feature type="chain" id="PRO_5040426779" description="Natriuretic peptides A" evidence="12">
    <location>
        <begin position="20"/>
        <end position="143"/>
    </location>
</feature>
<dbReference type="PROSITE" id="PS00263">
    <property type="entry name" value="NATRIURETIC_PEPTIDE"/>
    <property type="match status" value="1"/>
</dbReference>
<accession>A0A9Q0X970</accession>
<evidence type="ECO:0000256" key="6">
    <source>
        <dbReference type="ARBA" id="ARBA00022702"/>
    </source>
</evidence>
<organism evidence="13 14">
    <name type="scientific">Phrynocephalus forsythii</name>
    <dbReference type="NCBI Taxonomy" id="171643"/>
    <lineage>
        <taxon>Eukaryota</taxon>
        <taxon>Metazoa</taxon>
        <taxon>Chordata</taxon>
        <taxon>Craniata</taxon>
        <taxon>Vertebrata</taxon>
        <taxon>Euteleostomi</taxon>
        <taxon>Lepidosauria</taxon>
        <taxon>Squamata</taxon>
        <taxon>Bifurcata</taxon>
        <taxon>Unidentata</taxon>
        <taxon>Episquamata</taxon>
        <taxon>Toxicofera</taxon>
        <taxon>Iguania</taxon>
        <taxon>Acrodonta</taxon>
        <taxon>Agamidae</taxon>
        <taxon>Agaminae</taxon>
        <taxon>Phrynocephalus</taxon>
    </lineage>
</organism>
<evidence type="ECO:0000313" key="13">
    <source>
        <dbReference type="EMBL" id="KAJ7306626.1"/>
    </source>
</evidence>
<proteinExistence type="inferred from homology"/>
<comment type="similarity">
    <text evidence="2 10">Belongs to the natriuretic peptide family.</text>
</comment>
<dbReference type="GO" id="GO:0005737">
    <property type="term" value="C:cytoplasm"/>
    <property type="evidence" value="ECO:0007669"/>
    <property type="project" value="TreeGrafter"/>
</dbReference>
<evidence type="ECO:0000256" key="12">
    <source>
        <dbReference type="SAM" id="SignalP"/>
    </source>
</evidence>
<dbReference type="GO" id="GO:0007168">
    <property type="term" value="P:receptor guanylyl cyclase signaling pathway"/>
    <property type="evidence" value="ECO:0007669"/>
    <property type="project" value="TreeGrafter"/>
</dbReference>
<comment type="caution">
    <text evidence="13">The sequence shown here is derived from an EMBL/GenBank/DDBJ whole genome shotgun (WGS) entry which is preliminary data.</text>
</comment>
<evidence type="ECO:0000256" key="5">
    <source>
        <dbReference type="ARBA" id="ARBA00022656"/>
    </source>
</evidence>
<protein>
    <recommendedName>
        <fullName evidence="3">Natriuretic peptides A</fullName>
    </recommendedName>
</protein>
<sequence length="143" mass="15781">MRSAMLLLPIIFLASHLQGRNSGHPVFGSELADFKALLERLEDKLEPSAGDAELERDFNEPDDDELAGEALPADTPWDGEYPRTPSEGGFGRSNRWSSARVPPAARNRLGAFLSAPRRVSNCFGQRLDRIGSTSRLGCKRTRN</sequence>
<keyword evidence="6" id="KW-0372">Hormone</keyword>
<feature type="signal peptide" evidence="12">
    <location>
        <begin position="1"/>
        <end position="19"/>
    </location>
</feature>
<dbReference type="GO" id="GO:0005179">
    <property type="term" value="F:hormone activity"/>
    <property type="evidence" value="ECO:0007669"/>
    <property type="project" value="UniProtKB-KW"/>
</dbReference>
<dbReference type="Pfam" id="PF00212">
    <property type="entry name" value="ANP"/>
    <property type="match status" value="1"/>
</dbReference>
<evidence type="ECO:0000256" key="8">
    <source>
        <dbReference type="ARBA" id="ARBA00022924"/>
    </source>
</evidence>
<keyword evidence="5" id="KW-0800">Toxin</keyword>
<dbReference type="GO" id="GO:0007218">
    <property type="term" value="P:neuropeptide signaling pathway"/>
    <property type="evidence" value="ECO:0007669"/>
    <property type="project" value="TreeGrafter"/>
</dbReference>
<dbReference type="EMBL" id="JAPFRF010000020">
    <property type="protein sequence ID" value="KAJ7306626.1"/>
    <property type="molecule type" value="Genomic_DNA"/>
</dbReference>
<feature type="region of interest" description="Disordered" evidence="11">
    <location>
        <begin position="46"/>
        <end position="101"/>
    </location>
</feature>
<dbReference type="InterPro" id="IPR030480">
    <property type="entry name" value="Natr_peptide_CS"/>
</dbReference>
<dbReference type="GO" id="GO:0005615">
    <property type="term" value="C:extracellular space"/>
    <property type="evidence" value="ECO:0007669"/>
    <property type="project" value="TreeGrafter"/>
</dbReference>
<dbReference type="GO" id="GO:0006182">
    <property type="term" value="P:cGMP biosynthetic process"/>
    <property type="evidence" value="ECO:0007669"/>
    <property type="project" value="TreeGrafter"/>
</dbReference>
<dbReference type="InterPro" id="IPR050787">
    <property type="entry name" value="Natriuretic_peptide"/>
</dbReference>
<dbReference type="GO" id="GO:0090729">
    <property type="term" value="F:toxin activity"/>
    <property type="evidence" value="ECO:0007669"/>
    <property type="project" value="UniProtKB-KW"/>
</dbReference>
<evidence type="ECO:0000256" key="7">
    <source>
        <dbReference type="ARBA" id="ARBA00022858"/>
    </source>
</evidence>
<dbReference type="PRINTS" id="PR00711">
    <property type="entry name" value="ANATPEPTIDE"/>
</dbReference>
<evidence type="ECO:0000256" key="2">
    <source>
        <dbReference type="ARBA" id="ARBA00009041"/>
    </source>
</evidence>
<evidence type="ECO:0000256" key="9">
    <source>
        <dbReference type="ARBA" id="ARBA00023157"/>
    </source>
</evidence>
<dbReference type="OrthoDB" id="8865096at2759"/>
<evidence type="ECO:0000313" key="14">
    <source>
        <dbReference type="Proteomes" id="UP001142489"/>
    </source>
</evidence>
<keyword evidence="12" id="KW-0732">Signal</keyword>
<evidence type="ECO:0000256" key="1">
    <source>
        <dbReference type="ARBA" id="ARBA00004613"/>
    </source>
</evidence>
<comment type="subcellular location">
    <subcellularLocation>
        <location evidence="1 10">Secreted</location>
    </subcellularLocation>
</comment>
<keyword evidence="14" id="KW-1185">Reference proteome</keyword>
<dbReference type="GO" id="GO:0019934">
    <property type="term" value="P:cGMP-mediated signaling"/>
    <property type="evidence" value="ECO:0007669"/>
    <property type="project" value="TreeGrafter"/>
</dbReference>
<keyword evidence="4" id="KW-0964">Secreted</keyword>
<keyword evidence="7 10" id="KW-0838">Vasoactive</keyword>
<evidence type="ECO:0000256" key="4">
    <source>
        <dbReference type="ARBA" id="ARBA00022525"/>
    </source>
</evidence>
<dbReference type="GO" id="GO:0003085">
    <property type="term" value="P:negative regulation of systemic arterial blood pressure"/>
    <property type="evidence" value="ECO:0007669"/>
    <property type="project" value="TreeGrafter"/>
</dbReference>